<dbReference type="EMBL" id="BMMS01000001">
    <property type="protein sequence ID" value="GGO79773.1"/>
    <property type="molecule type" value="Genomic_DNA"/>
</dbReference>
<dbReference type="AlphaFoldDB" id="A0A917ZAN4"/>
<evidence type="ECO:0000313" key="2">
    <source>
        <dbReference type="EMBL" id="GGO79773.1"/>
    </source>
</evidence>
<dbReference type="Proteomes" id="UP000641932">
    <property type="component" value="Unassembled WGS sequence"/>
</dbReference>
<keyword evidence="3" id="KW-1185">Reference proteome</keyword>
<sequence length="115" mass="13036">MRLFRRGGRTRGAEPSRTGRGEIAEGERHLQSFATSRRGVEAYIEPATTVTATTVVLIAGDGEWTRRRVADPRAARALAERLRIPVYEAAVVGYPQRMREWNRRKAEQERGGRDE</sequence>
<reference evidence="2" key="1">
    <citation type="journal article" date="2014" name="Int. J. Syst. Evol. Microbiol.">
        <title>Complete genome sequence of Corynebacterium casei LMG S-19264T (=DSM 44701T), isolated from a smear-ripened cheese.</title>
        <authorList>
            <consortium name="US DOE Joint Genome Institute (JGI-PGF)"/>
            <person name="Walter F."/>
            <person name="Albersmeier A."/>
            <person name="Kalinowski J."/>
            <person name="Ruckert C."/>
        </authorList>
    </citation>
    <scope>NUCLEOTIDE SEQUENCE</scope>
    <source>
        <strain evidence="2">CGMCC 4.7201</strain>
    </source>
</reference>
<comment type="caution">
    <text evidence="2">The sequence shown here is derived from an EMBL/GenBank/DDBJ whole genome shotgun (WGS) entry which is preliminary data.</text>
</comment>
<organism evidence="2 3">
    <name type="scientific">Wenjunlia tyrosinilytica</name>
    <dbReference type="NCBI Taxonomy" id="1544741"/>
    <lineage>
        <taxon>Bacteria</taxon>
        <taxon>Bacillati</taxon>
        <taxon>Actinomycetota</taxon>
        <taxon>Actinomycetes</taxon>
        <taxon>Kitasatosporales</taxon>
        <taxon>Streptomycetaceae</taxon>
        <taxon>Wenjunlia</taxon>
    </lineage>
</organism>
<feature type="region of interest" description="Disordered" evidence="1">
    <location>
        <begin position="1"/>
        <end position="30"/>
    </location>
</feature>
<proteinExistence type="predicted"/>
<evidence type="ECO:0000256" key="1">
    <source>
        <dbReference type="SAM" id="MobiDB-lite"/>
    </source>
</evidence>
<feature type="compositionally biased region" description="Basic and acidic residues" evidence="1">
    <location>
        <begin position="11"/>
        <end position="30"/>
    </location>
</feature>
<evidence type="ECO:0000313" key="3">
    <source>
        <dbReference type="Proteomes" id="UP000641932"/>
    </source>
</evidence>
<protein>
    <submittedName>
        <fullName evidence="2">Uncharacterized protein</fullName>
    </submittedName>
</protein>
<reference evidence="2" key="2">
    <citation type="submission" date="2020-09" db="EMBL/GenBank/DDBJ databases">
        <authorList>
            <person name="Sun Q."/>
            <person name="Zhou Y."/>
        </authorList>
    </citation>
    <scope>NUCLEOTIDE SEQUENCE</scope>
    <source>
        <strain evidence="2">CGMCC 4.7201</strain>
    </source>
</reference>
<accession>A0A917ZAN4</accession>
<name>A0A917ZAN4_9ACTN</name>
<gene>
    <name evidence="2" type="ORF">GCM10012280_00060</name>
</gene>